<feature type="transmembrane region" description="Helical" evidence="6">
    <location>
        <begin position="1336"/>
        <end position="1355"/>
    </location>
</feature>
<dbReference type="CDD" id="cd00146">
    <property type="entry name" value="PKD"/>
    <property type="match status" value="9"/>
</dbReference>
<dbReference type="InterPro" id="IPR013783">
    <property type="entry name" value="Ig-like_fold"/>
</dbReference>
<evidence type="ECO:0000259" key="7">
    <source>
        <dbReference type="PROSITE" id="PS50093"/>
    </source>
</evidence>
<name>A0ABY6HVD9_9ARCH</name>
<dbReference type="SMART" id="SM00089">
    <property type="entry name" value="PKD"/>
    <property type="match status" value="10"/>
</dbReference>
<accession>A0ABY6HVD9</accession>
<dbReference type="InterPro" id="IPR022409">
    <property type="entry name" value="PKD/Chitinase_dom"/>
</dbReference>
<keyword evidence="3" id="KW-0677">Repeat</keyword>
<dbReference type="Pfam" id="PF18911">
    <property type="entry name" value="PKD_4"/>
    <property type="match status" value="6"/>
</dbReference>
<dbReference type="PANTHER" id="PTHR46730:SF4">
    <property type="entry name" value="POLYCYSTIC KIDNEY DISEASE PROTEIN 1-LIKE 1"/>
    <property type="match status" value="1"/>
</dbReference>
<proteinExistence type="predicted"/>
<protein>
    <recommendedName>
        <fullName evidence="7">PKD domain-containing protein</fullName>
    </recommendedName>
</protein>
<dbReference type="Gene3D" id="2.60.40.10">
    <property type="entry name" value="Immunoglobulins"/>
    <property type="match status" value="10"/>
</dbReference>
<keyword evidence="9" id="KW-1185">Reference proteome</keyword>
<dbReference type="Proteomes" id="UP001208689">
    <property type="component" value="Chromosome"/>
</dbReference>
<comment type="subcellular location">
    <subcellularLocation>
        <location evidence="1">Membrane</location>
        <topology evidence="1">Multi-pass membrane protein</topology>
    </subcellularLocation>
</comment>
<evidence type="ECO:0000313" key="9">
    <source>
        <dbReference type="Proteomes" id="UP001208689"/>
    </source>
</evidence>
<evidence type="ECO:0000256" key="2">
    <source>
        <dbReference type="ARBA" id="ARBA00022692"/>
    </source>
</evidence>
<dbReference type="PROSITE" id="PS50093">
    <property type="entry name" value="PKD"/>
    <property type="match status" value="9"/>
</dbReference>
<dbReference type="InterPro" id="IPR035986">
    <property type="entry name" value="PKD_dom_sf"/>
</dbReference>
<sequence length="1374" mass="157659">MKKKIFFYILLLTILIKNFEMVDAWIFPAPPAIMTDKPCYFPDENINITAEWNLYCDNNSIFEIKILFLENQPNSYSSLNTMFSSSLTTIPIPTNDSSLHDFEQVSYFTTVLNSSELFNLSFENTKEIWVTLIFYLWIGGEINAASLIKTFCEISLQKYEPSFQNSLSNYSFEIGDNYLLNNTILASENSKKMYPTKEVLCIITNEITCLSKNMSSLIQDGQLTLNISKFGQLSVGTYNITFILDFTKFFCNSNLTLIMNIKAKYVEISSLNSTNIPMSYDIKFFFDFQLLDQWGKSFIIENFTWLFNSDLNWSECEILEDFYRIYFEFPKIEGEYYINLSLDNFEYNVQSYSKYFHFYKEEVDLNLYLRNITLNQEISFLVEENLGFSLESIEKSNLNLEFFDGDIWISIDYNIIEKYPSIMKIVTSWSIFENFPQFLQNSYFYSRITFLGNEVLLSATSNILTINLPIINFTVNSTSIILGQKIQFLFENYSIYHPESYFWDFGDGIGYSTEINPVYQYLFPGNYSITLTTLNFEGYNNTFNRVGYILVDEDRIPLAKFEISQNLTIQNETIDFIFTGDEGNGPCTYLWDFGDGFSSNEKNPTHRYNTQGNYSISLTIIDCNHDSSQIIKNDLVGILFDELPIANFWFKNEILIINQEILFFYNGTIGNGNETYLWNFGDGTFSMEKNPVKTYNNTGSYSISVEVTDCDGDTDLIIQNEIINIETDIFPIADFNSSNQSFLTNEEIFFFFNGTEGNGVNLFEWNIGNLIFHERNPIVVFNASGSYSIRLSIIDSNGDKDSIQKDNFIIILEDLVPEVDFFCPIKQIVANEDVQFFYNGTIGNGNETYMWNFGDGTFSTEKNPVKCYNNIGIFSIRVEITDSDGDTMFLQKDDFIIILEDFLPVADFYCLQNKIIGGEEVQFFYNGTMGNEKMTYSWEFGDNTSSNEENPKKRYSIPGNYTIKLKVTDFDGDINFKLLSNYIEVLPDYFPEAEFNYSQNTSIAGESIQFMFTGSLGNGNLTYYWKFGEHLSSSLSNPIISFEYPGIYSVFLQIMDEDGDIGTLTKENVVNIIPDIHPKSNFTCSQNTSIAGESIQFTFTGSLGNGNLSYYWKFGEHLNSSLPNPIVSFEYPGIYSVFLQIMDEDGDIGTLTKENVVNIIPDIHPKSNFTCSQNTSIAGESIQFTFTGSLGNGNLSYYWKFGEHLNSSLQNPIVSFEHPGEYSISLFISDIDGDIDYLTKKNSINIYPDLKPIAHFYFNSSSFVTGKGIQFYFNGTNGNGNITWTWNFGDGSISKEINPIKQYEKPGNYVVSIIVVDDDGDKDIFSLNIDIKRDNWIEIFPFSIITSVIGTISILTRKYWKKKIKLVALNSIKI</sequence>
<feature type="domain" description="PKD" evidence="7">
    <location>
        <begin position="924"/>
        <end position="972"/>
    </location>
</feature>
<evidence type="ECO:0000256" key="3">
    <source>
        <dbReference type="ARBA" id="ARBA00022737"/>
    </source>
</evidence>
<dbReference type="EMBL" id="CP104013">
    <property type="protein sequence ID" value="UYP46424.1"/>
    <property type="molecule type" value="Genomic_DNA"/>
</dbReference>
<reference evidence="8" key="1">
    <citation type="submission" date="2022-09" db="EMBL/GenBank/DDBJ databases">
        <title>Actin cytoskeleton and complex cell architecture in an #Asgard archaeon.</title>
        <authorList>
            <person name="Ponce Toledo R.I."/>
            <person name="Schleper C."/>
            <person name="Rodrigues Oliveira T."/>
            <person name="Wollweber F."/>
            <person name="Xu J."/>
            <person name="Rittmann S."/>
            <person name="Klingl A."/>
            <person name="Pilhofer M."/>
        </authorList>
    </citation>
    <scope>NUCLEOTIDE SEQUENCE</scope>
    <source>
        <strain evidence="8">B-35</strain>
    </source>
</reference>
<evidence type="ECO:0000256" key="4">
    <source>
        <dbReference type="ARBA" id="ARBA00022989"/>
    </source>
</evidence>
<evidence type="ECO:0000256" key="6">
    <source>
        <dbReference type="SAM" id="Phobius"/>
    </source>
</evidence>
<evidence type="ECO:0000313" key="8">
    <source>
        <dbReference type="EMBL" id="UYP46424.1"/>
    </source>
</evidence>
<keyword evidence="2 6" id="KW-0812">Transmembrane</keyword>
<feature type="domain" description="PKD" evidence="7">
    <location>
        <begin position="817"/>
        <end position="887"/>
    </location>
</feature>
<feature type="domain" description="PKD" evidence="7">
    <location>
        <begin position="991"/>
        <end position="1070"/>
    </location>
</feature>
<dbReference type="PANTHER" id="PTHR46730">
    <property type="entry name" value="POLYCYSTIN-1"/>
    <property type="match status" value="1"/>
</dbReference>
<feature type="domain" description="PKD" evidence="7">
    <location>
        <begin position="1252"/>
        <end position="1320"/>
    </location>
</feature>
<feature type="domain" description="PKD" evidence="7">
    <location>
        <begin position="1078"/>
        <end position="1157"/>
    </location>
</feature>
<keyword evidence="4 6" id="KW-1133">Transmembrane helix</keyword>
<dbReference type="InterPro" id="IPR000601">
    <property type="entry name" value="PKD_dom"/>
</dbReference>
<dbReference type="SUPFAM" id="SSF49299">
    <property type="entry name" value="PKD domain"/>
    <property type="match status" value="10"/>
</dbReference>
<feature type="domain" description="PKD" evidence="7">
    <location>
        <begin position="578"/>
        <end position="622"/>
    </location>
</feature>
<feature type="domain" description="PKD" evidence="7">
    <location>
        <begin position="1165"/>
        <end position="1233"/>
    </location>
</feature>
<feature type="domain" description="PKD" evidence="7">
    <location>
        <begin position="490"/>
        <end position="542"/>
    </location>
</feature>
<evidence type="ECO:0000256" key="5">
    <source>
        <dbReference type="ARBA" id="ARBA00023136"/>
    </source>
</evidence>
<evidence type="ECO:0000256" key="1">
    <source>
        <dbReference type="ARBA" id="ARBA00004141"/>
    </source>
</evidence>
<feature type="domain" description="PKD" evidence="7">
    <location>
        <begin position="664"/>
        <end position="714"/>
    </location>
</feature>
<keyword evidence="5 6" id="KW-0472">Membrane</keyword>
<organism evidence="8 9">
    <name type="scientific">Candidatus Lokiarchaeum ossiferum</name>
    <dbReference type="NCBI Taxonomy" id="2951803"/>
    <lineage>
        <taxon>Archaea</taxon>
        <taxon>Promethearchaeati</taxon>
        <taxon>Promethearchaeota</taxon>
        <taxon>Promethearchaeia</taxon>
        <taxon>Promethearchaeales</taxon>
        <taxon>Promethearchaeaceae</taxon>
        <taxon>Candidatus Lokiarchaeum</taxon>
    </lineage>
</organism>
<gene>
    <name evidence="8" type="ORF">NEF87_002709</name>
</gene>